<accession>A0ABW5XF10</accession>
<dbReference type="RefSeq" id="WP_377465975.1">
    <property type="nucleotide sequence ID" value="NZ_JBHUOP010000002.1"/>
</dbReference>
<keyword evidence="3" id="KW-1185">Reference proteome</keyword>
<dbReference type="InterPro" id="IPR043129">
    <property type="entry name" value="ATPase_NBD"/>
</dbReference>
<dbReference type="InterPro" id="IPR000600">
    <property type="entry name" value="ROK"/>
</dbReference>
<dbReference type="Proteomes" id="UP001597391">
    <property type="component" value="Unassembled WGS sequence"/>
</dbReference>
<dbReference type="InterPro" id="IPR049874">
    <property type="entry name" value="ROK_cs"/>
</dbReference>
<dbReference type="SUPFAM" id="SSF53067">
    <property type="entry name" value="Actin-like ATPase domain"/>
    <property type="match status" value="1"/>
</dbReference>
<gene>
    <name evidence="2" type="ORF">ACFSYH_06525</name>
</gene>
<dbReference type="PANTHER" id="PTHR18964:SF149">
    <property type="entry name" value="BIFUNCTIONAL UDP-N-ACETYLGLUCOSAMINE 2-EPIMERASE_N-ACETYLMANNOSAMINE KINASE"/>
    <property type="match status" value="1"/>
</dbReference>
<dbReference type="InterPro" id="IPR036388">
    <property type="entry name" value="WH-like_DNA-bd_sf"/>
</dbReference>
<dbReference type="Pfam" id="PF00480">
    <property type="entry name" value="ROK"/>
    <property type="match status" value="1"/>
</dbReference>
<evidence type="ECO:0000313" key="2">
    <source>
        <dbReference type="EMBL" id="MFD2840222.1"/>
    </source>
</evidence>
<comment type="similarity">
    <text evidence="1">Belongs to the ROK (NagC/XylR) family.</text>
</comment>
<comment type="caution">
    <text evidence="2">The sequence shown here is derived from an EMBL/GenBank/DDBJ whole genome shotgun (WGS) entry which is preliminary data.</text>
</comment>
<dbReference type="Gene3D" id="1.10.10.10">
    <property type="entry name" value="Winged helix-like DNA-binding domain superfamily/Winged helix DNA-binding domain"/>
    <property type="match status" value="1"/>
</dbReference>
<sequence length="385" mass="40184">MTSTVGNAGLRSTRGLSAQESSKVSLADVRQRNRALILQALYKGEPQSRADLARATGLTRVTASDVISELLELNLVEEVGQRSETRVGKPATLVTVKYEAHNIVALELSDEQEFRGAVLTLGGDIIKRDSITLDGEKGDDALKKVLQLARRLIKKAHAPVLGIGVGTPGVVTAQGVIAYAPNLGWSNLDLSSELTAQLSLPAYVANDADTAVLAESTFGEGSVAGLMLVQIGHGVGAGILCDGHLLRGPDGTAGEIGHTKVTDAEIECSCGRNGCLEALIAAPRLRARLKDVAEPQRSEELTQAGTMLGQVIAPVVQALGLFDCVLYGPMELLEDPFLEATKTTVNGATSHFSDRMITVRLSALGGDGVLSGAAAHVLGGELGLI</sequence>
<reference evidence="3" key="1">
    <citation type="journal article" date="2019" name="Int. J. Syst. Evol. Microbiol.">
        <title>The Global Catalogue of Microorganisms (GCM) 10K type strain sequencing project: providing services to taxonomists for standard genome sequencing and annotation.</title>
        <authorList>
            <consortium name="The Broad Institute Genomics Platform"/>
            <consortium name="The Broad Institute Genome Sequencing Center for Infectious Disease"/>
            <person name="Wu L."/>
            <person name="Ma J."/>
        </authorList>
    </citation>
    <scope>NUCLEOTIDE SEQUENCE [LARGE SCALE GENOMIC DNA]</scope>
    <source>
        <strain evidence="3">KCTC 33576</strain>
    </source>
</reference>
<organism evidence="2 3">
    <name type="scientific">Populibacterium corticicola</name>
    <dbReference type="NCBI Taxonomy" id="1812826"/>
    <lineage>
        <taxon>Bacteria</taxon>
        <taxon>Bacillati</taxon>
        <taxon>Actinomycetota</taxon>
        <taxon>Actinomycetes</taxon>
        <taxon>Micrococcales</taxon>
        <taxon>Jonesiaceae</taxon>
        <taxon>Populibacterium</taxon>
    </lineage>
</organism>
<proteinExistence type="inferred from homology"/>
<dbReference type="PROSITE" id="PS01125">
    <property type="entry name" value="ROK"/>
    <property type="match status" value="1"/>
</dbReference>
<dbReference type="InterPro" id="IPR036390">
    <property type="entry name" value="WH_DNA-bd_sf"/>
</dbReference>
<dbReference type="Gene3D" id="3.30.420.40">
    <property type="match status" value="2"/>
</dbReference>
<evidence type="ECO:0000313" key="3">
    <source>
        <dbReference type="Proteomes" id="UP001597391"/>
    </source>
</evidence>
<dbReference type="EMBL" id="JBHUOP010000002">
    <property type="protein sequence ID" value="MFD2840222.1"/>
    <property type="molecule type" value="Genomic_DNA"/>
</dbReference>
<protein>
    <submittedName>
        <fullName evidence="2">ROK family protein</fullName>
    </submittedName>
</protein>
<name>A0ABW5XF10_9MICO</name>
<evidence type="ECO:0000256" key="1">
    <source>
        <dbReference type="ARBA" id="ARBA00006479"/>
    </source>
</evidence>
<dbReference type="PANTHER" id="PTHR18964">
    <property type="entry name" value="ROK (REPRESSOR, ORF, KINASE) FAMILY"/>
    <property type="match status" value="1"/>
</dbReference>
<dbReference type="SUPFAM" id="SSF46785">
    <property type="entry name" value="Winged helix' DNA-binding domain"/>
    <property type="match status" value="1"/>
</dbReference>